<organism evidence="4 5">
    <name type="scientific">Meloidogyne javanica</name>
    <name type="common">Root-knot nematode worm</name>
    <dbReference type="NCBI Taxonomy" id="6303"/>
    <lineage>
        <taxon>Eukaryota</taxon>
        <taxon>Metazoa</taxon>
        <taxon>Ecdysozoa</taxon>
        <taxon>Nematoda</taxon>
        <taxon>Chromadorea</taxon>
        <taxon>Rhabditida</taxon>
        <taxon>Tylenchina</taxon>
        <taxon>Tylenchomorpha</taxon>
        <taxon>Tylenchoidea</taxon>
        <taxon>Meloidogynidae</taxon>
        <taxon>Meloidogyninae</taxon>
        <taxon>Meloidogyne</taxon>
        <taxon>Meloidogyne incognita group</taxon>
    </lineage>
</organism>
<evidence type="ECO:0000313" key="4">
    <source>
        <dbReference type="Proteomes" id="UP000887561"/>
    </source>
</evidence>
<sequence>MFVTTCIAVIFFTVFLMGITIRPLLFLLKVEKADLDYEAMMVEKVYNKYFDYTMAGIEDIIGQRGRHFFRDSFERFNAKLIKPLLMRHVKRKAFDASDIVRAYNKITLTEAVKIAQVGRKMTKQASRPHSQSIASAYMETINGSTISRSNTMKREIDQYMASQDNMEALYTMFSRLLDRKVDELKRIQSEGSERRENNDDIKDDYMDILITKVQLNQQQPSISVINTASRTTNRGTKNNDHYESPKILHLWRCSYKSRMPLNVL</sequence>
<dbReference type="GO" id="GO:0005886">
    <property type="term" value="C:plasma membrane"/>
    <property type="evidence" value="ECO:0007669"/>
    <property type="project" value="TreeGrafter"/>
</dbReference>
<accession>A0A915M898</accession>
<name>A0A915M898_MELJA</name>
<evidence type="ECO:0000313" key="5">
    <source>
        <dbReference type="WBParaSite" id="scaffold3028_cov204.g5856"/>
    </source>
</evidence>
<keyword evidence="3" id="KW-0812">Transmembrane</keyword>
<dbReference type="WBParaSite" id="scaffold3028_cov204.g5856">
    <property type="protein sequence ID" value="scaffold3028_cov204.g5856"/>
    <property type="gene ID" value="scaffold3028_cov204.g5856"/>
</dbReference>
<dbReference type="Proteomes" id="UP000887561">
    <property type="component" value="Unplaced"/>
</dbReference>
<keyword evidence="1" id="KW-0813">Transport</keyword>
<dbReference type="PANTHER" id="PTHR10110:SF98">
    <property type="entry name" value="SODIUM_HYDROGEN EXCHANGER"/>
    <property type="match status" value="1"/>
</dbReference>
<evidence type="ECO:0000256" key="2">
    <source>
        <dbReference type="ARBA" id="ARBA00023065"/>
    </source>
</evidence>
<protein>
    <submittedName>
        <fullName evidence="5">Uncharacterized protein</fullName>
    </submittedName>
</protein>
<feature type="transmembrane region" description="Helical" evidence="3">
    <location>
        <begin position="6"/>
        <end position="28"/>
    </location>
</feature>
<dbReference type="GO" id="GO:0051453">
    <property type="term" value="P:regulation of intracellular pH"/>
    <property type="evidence" value="ECO:0007669"/>
    <property type="project" value="TreeGrafter"/>
</dbReference>
<dbReference type="AlphaFoldDB" id="A0A915M898"/>
<keyword evidence="3" id="KW-1133">Transmembrane helix</keyword>
<keyword evidence="2" id="KW-0406">Ion transport</keyword>
<dbReference type="GO" id="GO:0015385">
    <property type="term" value="F:sodium:proton antiporter activity"/>
    <property type="evidence" value="ECO:0007669"/>
    <property type="project" value="InterPro"/>
</dbReference>
<keyword evidence="4" id="KW-1185">Reference proteome</keyword>
<dbReference type="GO" id="GO:0015386">
    <property type="term" value="F:potassium:proton antiporter activity"/>
    <property type="evidence" value="ECO:0007669"/>
    <property type="project" value="TreeGrafter"/>
</dbReference>
<evidence type="ECO:0000256" key="1">
    <source>
        <dbReference type="ARBA" id="ARBA00022448"/>
    </source>
</evidence>
<dbReference type="InterPro" id="IPR018422">
    <property type="entry name" value="Cation/H_exchanger_CPA1"/>
</dbReference>
<dbReference type="GO" id="GO:0098719">
    <property type="term" value="P:sodium ion import across plasma membrane"/>
    <property type="evidence" value="ECO:0007669"/>
    <property type="project" value="TreeGrafter"/>
</dbReference>
<proteinExistence type="predicted"/>
<evidence type="ECO:0000256" key="3">
    <source>
        <dbReference type="SAM" id="Phobius"/>
    </source>
</evidence>
<dbReference type="PANTHER" id="PTHR10110">
    <property type="entry name" value="SODIUM/HYDROGEN EXCHANGER"/>
    <property type="match status" value="1"/>
</dbReference>
<reference evidence="5" key="1">
    <citation type="submission" date="2022-11" db="UniProtKB">
        <authorList>
            <consortium name="WormBaseParasite"/>
        </authorList>
    </citation>
    <scope>IDENTIFICATION</scope>
</reference>
<keyword evidence="3" id="KW-0472">Membrane</keyword>